<dbReference type="InterPro" id="IPR013740">
    <property type="entry name" value="Redoxin"/>
</dbReference>
<comment type="similarity">
    <text evidence="2">Belongs to the thioredoxin family. DsbE subfamily.</text>
</comment>
<sequence length="179" mass="18806">MANIKPLVALPPMIFAALAALFYFGMFRDDPDALPSAVAGQPAPAVAVTPLGDKVSFDAASLRAPGVKLVNFWASWCAPCRVEHPVLEQLAAEGVTIYGVNYKDEGDKALGFLRELGDPYVAVGADASGRMALDWGLYGVPETFVIDGQGTVVLRFAGPITRSVLENTIRPAIAEAGGS</sequence>
<dbReference type="CDD" id="cd03010">
    <property type="entry name" value="TlpA_like_DsbE"/>
    <property type="match status" value="1"/>
</dbReference>
<dbReference type="EMBL" id="SMZO01000029">
    <property type="protein sequence ID" value="TDL86803.1"/>
    <property type="molecule type" value="Genomic_DNA"/>
</dbReference>
<evidence type="ECO:0000256" key="1">
    <source>
        <dbReference type="ARBA" id="ARBA00004196"/>
    </source>
</evidence>
<dbReference type="GO" id="GO:0030288">
    <property type="term" value="C:outer membrane-bounded periplasmic space"/>
    <property type="evidence" value="ECO:0007669"/>
    <property type="project" value="InterPro"/>
</dbReference>
<evidence type="ECO:0000256" key="2">
    <source>
        <dbReference type="ARBA" id="ARBA00007758"/>
    </source>
</evidence>
<dbReference type="InterPro" id="IPR050553">
    <property type="entry name" value="Thioredoxin_ResA/DsbE_sf"/>
</dbReference>
<evidence type="ECO:0000256" key="6">
    <source>
        <dbReference type="SAM" id="Phobius"/>
    </source>
</evidence>
<feature type="domain" description="Thioredoxin" evidence="7">
    <location>
        <begin position="37"/>
        <end position="174"/>
    </location>
</feature>
<dbReference type="Proteomes" id="UP000294562">
    <property type="component" value="Unassembled WGS sequence"/>
</dbReference>
<gene>
    <name evidence="8" type="ORF">E2L05_12840</name>
</gene>
<protein>
    <submittedName>
        <fullName evidence="8">DsbE family thiol:disulfide interchange protein</fullName>
    </submittedName>
</protein>
<dbReference type="InterPro" id="IPR013766">
    <property type="entry name" value="Thioredoxin_domain"/>
</dbReference>
<keyword evidence="6" id="KW-0472">Membrane</keyword>
<keyword evidence="9" id="KW-1185">Reference proteome</keyword>
<dbReference type="OrthoDB" id="9799347at2"/>
<keyword evidence="6" id="KW-1133">Transmembrane helix</keyword>
<dbReference type="PROSITE" id="PS00194">
    <property type="entry name" value="THIOREDOXIN_1"/>
    <property type="match status" value="1"/>
</dbReference>
<evidence type="ECO:0000256" key="5">
    <source>
        <dbReference type="ARBA" id="ARBA00023284"/>
    </source>
</evidence>
<dbReference type="InterPro" id="IPR036249">
    <property type="entry name" value="Thioredoxin-like_sf"/>
</dbReference>
<keyword evidence="4" id="KW-1015">Disulfide bond</keyword>
<dbReference type="Pfam" id="PF08534">
    <property type="entry name" value="Redoxin"/>
    <property type="match status" value="1"/>
</dbReference>
<evidence type="ECO:0000256" key="3">
    <source>
        <dbReference type="ARBA" id="ARBA00022748"/>
    </source>
</evidence>
<dbReference type="NCBIfam" id="TIGR00385">
    <property type="entry name" value="dsbE"/>
    <property type="match status" value="1"/>
</dbReference>
<dbReference type="InterPro" id="IPR004799">
    <property type="entry name" value="Periplasmic_diS_OxRdtase_DsbE"/>
</dbReference>
<reference evidence="8 9" key="1">
    <citation type="submission" date="2019-03" db="EMBL/GenBank/DDBJ databases">
        <title>Rhodobacteraceae bacterium SM1902, a new member of the family Rhodobacteraceae isolated from Yantai.</title>
        <authorList>
            <person name="Sun Y."/>
        </authorList>
    </citation>
    <scope>NUCLEOTIDE SEQUENCE [LARGE SCALE GENOMIC DNA]</scope>
    <source>
        <strain evidence="8 9">SM1902</strain>
    </source>
</reference>
<comment type="subcellular location">
    <subcellularLocation>
        <location evidence="1">Cell envelope</location>
    </subcellularLocation>
</comment>
<name>A0A4R6AXJ7_9RHOB</name>
<dbReference type="InterPro" id="IPR017937">
    <property type="entry name" value="Thioredoxin_CS"/>
</dbReference>
<dbReference type="PROSITE" id="PS51352">
    <property type="entry name" value="THIOREDOXIN_2"/>
    <property type="match status" value="1"/>
</dbReference>
<organism evidence="8 9">
    <name type="scientific">Meridianimarinicoccus aquatilis</name>
    <dbReference type="NCBI Taxonomy" id="2552766"/>
    <lineage>
        <taxon>Bacteria</taxon>
        <taxon>Pseudomonadati</taxon>
        <taxon>Pseudomonadota</taxon>
        <taxon>Alphaproteobacteria</taxon>
        <taxon>Rhodobacterales</taxon>
        <taxon>Paracoccaceae</taxon>
        <taxon>Meridianimarinicoccus</taxon>
    </lineage>
</organism>
<evidence type="ECO:0000313" key="8">
    <source>
        <dbReference type="EMBL" id="TDL86803.1"/>
    </source>
</evidence>
<comment type="caution">
    <text evidence="8">The sequence shown here is derived from an EMBL/GenBank/DDBJ whole genome shotgun (WGS) entry which is preliminary data.</text>
</comment>
<keyword evidence="5" id="KW-0676">Redox-active center</keyword>
<dbReference type="SUPFAM" id="SSF52833">
    <property type="entry name" value="Thioredoxin-like"/>
    <property type="match status" value="1"/>
</dbReference>
<dbReference type="RefSeq" id="WP_133343307.1">
    <property type="nucleotide sequence ID" value="NZ_SMZO01000029.1"/>
</dbReference>
<dbReference type="GO" id="GO:0015036">
    <property type="term" value="F:disulfide oxidoreductase activity"/>
    <property type="evidence" value="ECO:0007669"/>
    <property type="project" value="InterPro"/>
</dbReference>
<dbReference type="PANTHER" id="PTHR42852">
    <property type="entry name" value="THIOL:DISULFIDE INTERCHANGE PROTEIN DSBE"/>
    <property type="match status" value="1"/>
</dbReference>
<dbReference type="GO" id="GO:0017004">
    <property type="term" value="P:cytochrome complex assembly"/>
    <property type="evidence" value="ECO:0007669"/>
    <property type="project" value="UniProtKB-KW"/>
</dbReference>
<evidence type="ECO:0000256" key="4">
    <source>
        <dbReference type="ARBA" id="ARBA00023157"/>
    </source>
</evidence>
<keyword evidence="6" id="KW-0812">Transmembrane</keyword>
<evidence type="ECO:0000259" key="7">
    <source>
        <dbReference type="PROSITE" id="PS51352"/>
    </source>
</evidence>
<dbReference type="AlphaFoldDB" id="A0A4R6AXJ7"/>
<proteinExistence type="inferred from homology"/>
<dbReference type="Gene3D" id="3.40.30.10">
    <property type="entry name" value="Glutaredoxin"/>
    <property type="match status" value="1"/>
</dbReference>
<accession>A0A4R6AXJ7</accession>
<evidence type="ECO:0000313" key="9">
    <source>
        <dbReference type="Proteomes" id="UP000294562"/>
    </source>
</evidence>
<dbReference type="PANTHER" id="PTHR42852:SF6">
    <property type="entry name" value="THIOL:DISULFIDE INTERCHANGE PROTEIN DSBE"/>
    <property type="match status" value="1"/>
</dbReference>
<feature type="transmembrane region" description="Helical" evidence="6">
    <location>
        <begin position="7"/>
        <end position="26"/>
    </location>
</feature>
<keyword evidence="3" id="KW-0201">Cytochrome c-type biogenesis</keyword>